<feature type="region of interest" description="Disordered" evidence="1">
    <location>
        <begin position="392"/>
        <end position="416"/>
    </location>
</feature>
<name>A0A5J4YW93_PORPP</name>
<dbReference type="PANTHER" id="PTHR33471:SF7">
    <property type="entry name" value="ATP-DEPENDENT ZINC METALLOPROTEASE-RELATED"/>
    <property type="match status" value="1"/>
</dbReference>
<evidence type="ECO:0000313" key="2">
    <source>
        <dbReference type="EMBL" id="KAA8495791.1"/>
    </source>
</evidence>
<dbReference type="Proteomes" id="UP000324585">
    <property type="component" value="Unassembled WGS sequence"/>
</dbReference>
<protein>
    <submittedName>
        <fullName evidence="2">Uncharacterized protein</fullName>
    </submittedName>
</protein>
<keyword evidence="3" id="KW-1185">Reference proteome</keyword>
<feature type="region of interest" description="Disordered" evidence="1">
    <location>
        <begin position="46"/>
        <end position="69"/>
    </location>
</feature>
<gene>
    <name evidence="2" type="ORF">FVE85_1946</name>
</gene>
<dbReference type="AlphaFoldDB" id="A0A5J4YW93"/>
<feature type="region of interest" description="Disordered" evidence="1">
    <location>
        <begin position="1"/>
        <end position="27"/>
    </location>
</feature>
<sequence length="467" mass="51341">MFHPVPTVSPPSRRRTATLLRQPTSHARAPRARCCRLAGLYRFAEKSPTSTNPGQEDLSVRTEADATPTQSARDMIREMPESLVGNALLQTLCSEGRFDQAIDLTRALFAERADWQMSDAAIQALLDCALRQSAPADQDAVRKALALLSQRKTLRRFGCLRAIKCDEASSERGPGSDAESDTASLKFLSTLDTSRSLDLFSASGFLAVLGGGVSFELFEPYIHHGSHDYANALLVLAGGGMAVDRFVAQTGTFERVTQGLRRLFSDDPVRQCSVEAAHLMVAYLLGLPFVCFEPNVKELVASHSSRIQSEWAGLQRDPAEKGRPPASADELSRSLVDKYLVWMLSGVIAEHQLDKTLIETDPRCCDRLFWSLQRAKERGSFRRKARGRASGPIAALPAGSGMPDASDSAAGHELPSYSQSERVRRIQWAWEQATQILATYKPVHDALTYQLTQGSSFGECILRLEQT</sequence>
<organism evidence="2 3">
    <name type="scientific">Porphyridium purpureum</name>
    <name type="common">Red alga</name>
    <name type="synonym">Porphyridium cruentum</name>
    <dbReference type="NCBI Taxonomy" id="35688"/>
    <lineage>
        <taxon>Eukaryota</taxon>
        <taxon>Rhodophyta</taxon>
        <taxon>Bangiophyceae</taxon>
        <taxon>Porphyridiales</taxon>
        <taxon>Porphyridiaceae</taxon>
        <taxon>Porphyridium</taxon>
    </lineage>
</organism>
<accession>A0A5J4YW93</accession>
<evidence type="ECO:0000313" key="3">
    <source>
        <dbReference type="Proteomes" id="UP000324585"/>
    </source>
</evidence>
<dbReference type="PANTHER" id="PTHR33471">
    <property type="entry name" value="ATP-DEPENDENT ZINC METALLOPROTEASE-RELATED"/>
    <property type="match status" value="1"/>
</dbReference>
<reference evidence="3" key="1">
    <citation type="journal article" date="2019" name="Nat. Commun.">
        <title>Expansion of phycobilisome linker gene families in mesophilic red algae.</title>
        <authorList>
            <person name="Lee J."/>
            <person name="Kim D."/>
            <person name="Bhattacharya D."/>
            <person name="Yoon H.S."/>
        </authorList>
    </citation>
    <scope>NUCLEOTIDE SEQUENCE [LARGE SCALE GENOMIC DNA]</scope>
    <source>
        <strain evidence="3">CCMP 1328</strain>
    </source>
</reference>
<proteinExistence type="predicted"/>
<dbReference type="EMBL" id="VRMN01000003">
    <property type="protein sequence ID" value="KAA8495791.1"/>
    <property type="molecule type" value="Genomic_DNA"/>
</dbReference>
<comment type="caution">
    <text evidence="2">The sequence shown here is derived from an EMBL/GenBank/DDBJ whole genome shotgun (WGS) entry which is preliminary data.</text>
</comment>
<evidence type="ECO:0000256" key="1">
    <source>
        <dbReference type="SAM" id="MobiDB-lite"/>
    </source>
</evidence>
<dbReference type="OrthoDB" id="5218at2759"/>